<sequence length="108" mass="10905">MAAGCLRNATAVGRWLAGQDHGTEQRPDGVIASGERRPDGCPRPALEDLLGADVAIAALQEHGGGPLSPEAAVAPAAFGGCPRRRGPGPAKPVTLNCGTWGWAWGTAG</sequence>
<proteinExistence type="predicted"/>
<dbReference type="Gene3D" id="3.90.1560.10">
    <property type="entry name" value="ComB-like"/>
    <property type="match status" value="1"/>
</dbReference>
<keyword evidence="3" id="KW-1185">Reference proteome</keyword>
<dbReference type="Proteomes" id="UP001596156">
    <property type="component" value="Unassembled WGS sequence"/>
</dbReference>
<evidence type="ECO:0000256" key="1">
    <source>
        <dbReference type="SAM" id="MobiDB-lite"/>
    </source>
</evidence>
<evidence type="ECO:0000313" key="2">
    <source>
        <dbReference type="EMBL" id="MFC5228874.1"/>
    </source>
</evidence>
<name>A0ABW0DEH4_STRFI</name>
<reference evidence="3" key="1">
    <citation type="journal article" date="2019" name="Int. J. Syst. Evol. Microbiol.">
        <title>The Global Catalogue of Microorganisms (GCM) 10K type strain sequencing project: providing services to taxonomists for standard genome sequencing and annotation.</title>
        <authorList>
            <consortium name="The Broad Institute Genomics Platform"/>
            <consortium name="The Broad Institute Genome Sequencing Center for Infectious Disease"/>
            <person name="Wu L."/>
            <person name="Ma J."/>
        </authorList>
    </citation>
    <scope>NUCLEOTIDE SEQUENCE [LARGE SCALE GENOMIC DNA]</scope>
    <source>
        <strain evidence="3">CCM 8479</strain>
    </source>
</reference>
<dbReference type="SUPFAM" id="SSF142823">
    <property type="entry name" value="ComB-like"/>
    <property type="match status" value="1"/>
</dbReference>
<feature type="region of interest" description="Disordered" evidence="1">
    <location>
        <begin position="14"/>
        <end position="40"/>
    </location>
</feature>
<gene>
    <name evidence="2" type="ORF">ACFPN6_30860</name>
</gene>
<evidence type="ECO:0000313" key="3">
    <source>
        <dbReference type="Proteomes" id="UP001596156"/>
    </source>
</evidence>
<accession>A0ABW0DEH4</accession>
<protein>
    <submittedName>
        <fullName evidence="2">Uncharacterized protein</fullName>
    </submittedName>
</protein>
<organism evidence="2 3">
    <name type="scientific">Streptomyces fimbriatus</name>
    <dbReference type="NCBI Taxonomy" id="68197"/>
    <lineage>
        <taxon>Bacteria</taxon>
        <taxon>Bacillati</taxon>
        <taxon>Actinomycetota</taxon>
        <taxon>Actinomycetes</taxon>
        <taxon>Kitasatosporales</taxon>
        <taxon>Streptomycetaceae</taxon>
        <taxon>Streptomyces</taxon>
    </lineage>
</organism>
<comment type="caution">
    <text evidence="2">The sequence shown here is derived from an EMBL/GenBank/DDBJ whole genome shotgun (WGS) entry which is preliminary data.</text>
</comment>
<dbReference type="EMBL" id="JBHSKL010000046">
    <property type="protein sequence ID" value="MFC5228874.1"/>
    <property type="molecule type" value="Genomic_DNA"/>
</dbReference>
<dbReference type="InterPro" id="IPR036702">
    <property type="entry name" value="ComB-like_sf"/>
</dbReference>
<dbReference type="RefSeq" id="WP_344646118.1">
    <property type="nucleotide sequence ID" value="NZ_BAAASS010000029.1"/>
</dbReference>